<sequence>MKKKTLILLGGLLISTVTAYAQTEKVYVTNKRSRFFNTPPSQRIEVEHMNVVKFDLLNQLNGEMRFSYEHVVGDKSSIELTAGPNVSNIWSGRFLSQYGGEVGKMGVSAEVGFRYYPLRELSALNQFYIMPAVGVKHFNSEYHAPVLEGQVTPDPFSGNDTRIYYTFNIGYQHWVSKTMSIDYFIGMGLAQRNQSSAYTTYNWSQNGEMTTEWVQESTSFPTVQINAGLRFGIGWSSL</sequence>
<dbReference type="AlphaFoldDB" id="A0A1I6XI98"/>
<feature type="signal peptide" evidence="1">
    <location>
        <begin position="1"/>
        <end position="21"/>
    </location>
</feature>
<gene>
    <name evidence="2" type="ORF">SAMN05216474_0226</name>
</gene>
<evidence type="ECO:0000313" key="3">
    <source>
        <dbReference type="Proteomes" id="UP000236454"/>
    </source>
</evidence>
<evidence type="ECO:0008006" key="4">
    <source>
        <dbReference type="Google" id="ProtNLM"/>
    </source>
</evidence>
<accession>A0A1I6XI98</accession>
<reference evidence="2 3" key="1">
    <citation type="submission" date="2016-10" db="EMBL/GenBank/DDBJ databases">
        <authorList>
            <person name="de Groot N.N."/>
        </authorList>
    </citation>
    <scope>NUCLEOTIDE SEQUENCE [LARGE SCALE GENOMIC DNA]</scope>
    <source>
        <strain evidence="2 3">CGMCC 1.7005</strain>
    </source>
</reference>
<protein>
    <recommendedName>
        <fullName evidence="4">Outer membrane protein beta-barrel domain-containing protein</fullName>
    </recommendedName>
</protein>
<keyword evidence="1" id="KW-0732">Signal</keyword>
<dbReference type="EMBL" id="FPAS01000001">
    <property type="protein sequence ID" value="SFT38045.1"/>
    <property type="molecule type" value="Genomic_DNA"/>
</dbReference>
<organism evidence="2 3">
    <name type="scientific">Lishizhenia tianjinensis</name>
    <dbReference type="NCBI Taxonomy" id="477690"/>
    <lineage>
        <taxon>Bacteria</taxon>
        <taxon>Pseudomonadati</taxon>
        <taxon>Bacteroidota</taxon>
        <taxon>Flavobacteriia</taxon>
        <taxon>Flavobacteriales</taxon>
        <taxon>Crocinitomicaceae</taxon>
        <taxon>Lishizhenia</taxon>
    </lineage>
</organism>
<name>A0A1I6XI98_9FLAO</name>
<dbReference type="STRING" id="477690.SAMN05216474_0226"/>
<keyword evidence="3" id="KW-1185">Reference proteome</keyword>
<dbReference type="RefSeq" id="WP_090245395.1">
    <property type="nucleotide sequence ID" value="NZ_FPAS01000001.1"/>
</dbReference>
<proteinExistence type="predicted"/>
<feature type="chain" id="PRO_5014621385" description="Outer membrane protein beta-barrel domain-containing protein" evidence="1">
    <location>
        <begin position="22"/>
        <end position="238"/>
    </location>
</feature>
<evidence type="ECO:0000256" key="1">
    <source>
        <dbReference type="SAM" id="SignalP"/>
    </source>
</evidence>
<dbReference type="Proteomes" id="UP000236454">
    <property type="component" value="Unassembled WGS sequence"/>
</dbReference>
<evidence type="ECO:0000313" key="2">
    <source>
        <dbReference type="EMBL" id="SFT38045.1"/>
    </source>
</evidence>